<feature type="transmembrane region" description="Helical" evidence="1">
    <location>
        <begin position="6"/>
        <end position="24"/>
    </location>
</feature>
<organism evidence="2 3">
    <name type="scientific">Sphingobacterium deserti</name>
    <dbReference type="NCBI Taxonomy" id="1229276"/>
    <lineage>
        <taxon>Bacteria</taxon>
        <taxon>Pseudomonadati</taxon>
        <taxon>Bacteroidota</taxon>
        <taxon>Sphingobacteriia</taxon>
        <taxon>Sphingobacteriales</taxon>
        <taxon>Sphingobacteriaceae</taxon>
        <taxon>Sphingobacterium</taxon>
    </lineage>
</organism>
<dbReference type="EMBL" id="JJMU01000067">
    <property type="protein sequence ID" value="KGE12492.1"/>
    <property type="molecule type" value="Genomic_DNA"/>
</dbReference>
<dbReference type="AlphaFoldDB" id="A0A0B8SYP8"/>
<accession>A0A0B8SYP8</accession>
<reference evidence="3" key="1">
    <citation type="submission" date="2014-04" db="EMBL/GenBank/DDBJ databases">
        <title>Whole-Genome optical mapping and complete genome sequence of Sphingobacterium deserti sp. nov., a new spaces isolated from desert in the west of China.</title>
        <authorList>
            <person name="Teng C."/>
            <person name="Zhou Z."/>
            <person name="Li X."/>
            <person name="Chen M."/>
            <person name="Lin M."/>
            <person name="Wang L."/>
            <person name="Su S."/>
            <person name="Zhang C."/>
            <person name="Zhang W."/>
        </authorList>
    </citation>
    <scope>NUCLEOTIDE SEQUENCE [LARGE SCALE GENOMIC DNA]</scope>
    <source>
        <strain evidence="3">ACCC05744</strain>
    </source>
</reference>
<evidence type="ECO:0000313" key="3">
    <source>
        <dbReference type="Proteomes" id="UP000031802"/>
    </source>
</evidence>
<keyword evidence="3" id="KW-1185">Reference proteome</keyword>
<name>A0A0B8SYP8_9SPHI</name>
<gene>
    <name evidence="2" type="ORF">DI53_3757</name>
</gene>
<evidence type="ECO:0000313" key="2">
    <source>
        <dbReference type="EMBL" id="KGE12492.1"/>
    </source>
</evidence>
<comment type="caution">
    <text evidence="2">The sequence shown here is derived from an EMBL/GenBank/DDBJ whole genome shotgun (WGS) entry which is preliminary data.</text>
</comment>
<sequence length="44" mass="5070">MKAISLYLYSIIIFVYFLGCSNTNSSKKIDQETSHISLQNEKKL</sequence>
<protein>
    <submittedName>
        <fullName evidence="2">Uncharacterized protein</fullName>
    </submittedName>
</protein>
<keyword evidence="1" id="KW-1133">Transmembrane helix</keyword>
<proteinExistence type="predicted"/>
<evidence type="ECO:0000256" key="1">
    <source>
        <dbReference type="SAM" id="Phobius"/>
    </source>
</evidence>
<dbReference type="STRING" id="1229276.DI53_3757"/>
<reference evidence="2 3" key="2">
    <citation type="journal article" date="2015" name="PLoS ONE">
        <title>Whole-Genome Optical Mapping and Finished Genome Sequence of Sphingobacterium deserti sp. nov., a New Species Isolated from the Western Desert of China.</title>
        <authorList>
            <person name="Teng C."/>
            <person name="Zhou Z."/>
            <person name="Molnar I."/>
            <person name="Li X."/>
            <person name="Tang R."/>
            <person name="Chen M."/>
            <person name="Wang L."/>
            <person name="Su S."/>
            <person name="Zhang W."/>
            <person name="Lin M."/>
        </authorList>
    </citation>
    <scope>NUCLEOTIDE SEQUENCE [LARGE SCALE GENOMIC DNA]</scope>
    <source>
        <strain evidence="3">ACCC05744</strain>
    </source>
</reference>
<keyword evidence="1" id="KW-0812">Transmembrane</keyword>
<keyword evidence="1" id="KW-0472">Membrane</keyword>
<dbReference type="Proteomes" id="UP000031802">
    <property type="component" value="Unassembled WGS sequence"/>
</dbReference>